<accession>J3P795</accession>
<dbReference type="EMBL" id="GL385399">
    <property type="protein sequence ID" value="EJT72526.1"/>
    <property type="molecule type" value="Genomic_DNA"/>
</dbReference>
<dbReference type="RefSeq" id="XP_009225500.1">
    <property type="nucleotide sequence ID" value="XM_009227236.1"/>
</dbReference>
<dbReference type="EnsemblFungi" id="EJT72526">
    <property type="protein sequence ID" value="EJT72526"/>
    <property type="gene ID" value="GGTG_09391"/>
</dbReference>
<gene>
    <name evidence="3" type="primary">20349849</name>
    <name evidence="2" type="ORF">GGTG_09391</name>
</gene>
<reference evidence="3" key="5">
    <citation type="submission" date="2018-04" db="UniProtKB">
        <authorList>
            <consortium name="EnsemblFungi"/>
        </authorList>
    </citation>
    <scope>IDENTIFICATION</scope>
    <source>
        <strain evidence="3">R3-111a-1</strain>
    </source>
</reference>
<organism evidence="2">
    <name type="scientific">Gaeumannomyces tritici (strain R3-111a-1)</name>
    <name type="common">Wheat and barley take-all root rot fungus</name>
    <name type="synonym">Gaeumannomyces graminis var. tritici</name>
    <dbReference type="NCBI Taxonomy" id="644352"/>
    <lineage>
        <taxon>Eukaryota</taxon>
        <taxon>Fungi</taxon>
        <taxon>Dikarya</taxon>
        <taxon>Ascomycota</taxon>
        <taxon>Pezizomycotina</taxon>
        <taxon>Sordariomycetes</taxon>
        <taxon>Sordariomycetidae</taxon>
        <taxon>Magnaporthales</taxon>
        <taxon>Magnaporthaceae</taxon>
        <taxon>Gaeumannomyces</taxon>
    </lineage>
</organism>
<name>J3P795_GAET3</name>
<keyword evidence="1" id="KW-0732">Signal</keyword>
<reference evidence="4" key="1">
    <citation type="submission" date="2010-07" db="EMBL/GenBank/DDBJ databases">
        <title>The genome sequence of Gaeumannomyces graminis var. tritici strain R3-111a-1.</title>
        <authorList>
            <consortium name="The Broad Institute Genome Sequencing Platform"/>
            <person name="Ma L.-J."/>
            <person name="Dead R."/>
            <person name="Young S."/>
            <person name="Zeng Q."/>
            <person name="Koehrsen M."/>
            <person name="Alvarado L."/>
            <person name="Berlin A."/>
            <person name="Chapman S.B."/>
            <person name="Chen Z."/>
            <person name="Freedman E."/>
            <person name="Gellesch M."/>
            <person name="Goldberg J."/>
            <person name="Griggs A."/>
            <person name="Gujja S."/>
            <person name="Heilman E.R."/>
            <person name="Heiman D."/>
            <person name="Hepburn T."/>
            <person name="Howarth C."/>
            <person name="Jen D."/>
            <person name="Larson L."/>
            <person name="Mehta T."/>
            <person name="Neiman D."/>
            <person name="Pearson M."/>
            <person name="Roberts A."/>
            <person name="Saif S."/>
            <person name="Shea T."/>
            <person name="Shenoy N."/>
            <person name="Sisk P."/>
            <person name="Stolte C."/>
            <person name="Sykes S."/>
            <person name="Walk T."/>
            <person name="White J."/>
            <person name="Yandava C."/>
            <person name="Haas B."/>
            <person name="Nusbaum C."/>
            <person name="Birren B."/>
        </authorList>
    </citation>
    <scope>NUCLEOTIDE SEQUENCE [LARGE SCALE GENOMIC DNA]</scope>
    <source>
        <strain evidence="4">R3-111a-1</strain>
    </source>
</reference>
<feature type="signal peptide" evidence="1">
    <location>
        <begin position="1"/>
        <end position="22"/>
    </location>
</feature>
<protein>
    <submittedName>
        <fullName evidence="2 3">Uncharacterized protein</fullName>
    </submittedName>
</protein>
<reference evidence="2" key="2">
    <citation type="submission" date="2010-07" db="EMBL/GenBank/DDBJ databases">
        <authorList>
            <consortium name="The Broad Institute Genome Sequencing Platform"/>
            <consortium name="Broad Institute Genome Sequencing Center for Infectious Disease"/>
            <person name="Ma L.-J."/>
            <person name="Dead R."/>
            <person name="Young S."/>
            <person name="Zeng Q."/>
            <person name="Koehrsen M."/>
            <person name="Alvarado L."/>
            <person name="Berlin A."/>
            <person name="Chapman S.B."/>
            <person name="Chen Z."/>
            <person name="Freedman E."/>
            <person name="Gellesch M."/>
            <person name="Goldberg J."/>
            <person name="Griggs A."/>
            <person name="Gujja S."/>
            <person name="Heilman E.R."/>
            <person name="Heiman D."/>
            <person name="Hepburn T."/>
            <person name="Howarth C."/>
            <person name="Jen D."/>
            <person name="Larson L."/>
            <person name="Mehta T."/>
            <person name="Neiman D."/>
            <person name="Pearson M."/>
            <person name="Roberts A."/>
            <person name="Saif S."/>
            <person name="Shea T."/>
            <person name="Shenoy N."/>
            <person name="Sisk P."/>
            <person name="Stolte C."/>
            <person name="Sykes S."/>
            <person name="Walk T."/>
            <person name="White J."/>
            <person name="Yandava C."/>
            <person name="Haas B."/>
            <person name="Nusbaum C."/>
            <person name="Birren B."/>
        </authorList>
    </citation>
    <scope>NUCLEOTIDE SEQUENCE</scope>
    <source>
        <strain evidence="2">R3-111a-1</strain>
    </source>
</reference>
<keyword evidence="4" id="KW-1185">Reference proteome</keyword>
<evidence type="ECO:0000313" key="2">
    <source>
        <dbReference type="EMBL" id="EJT72526.1"/>
    </source>
</evidence>
<dbReference type="GeneID" id="20349849"/>
<dbReference type="HOGENOM" id="CLU_2333723_0_0_1"/>
<proteinExistence type="predicted"/>
<evidence type="ECO:0000313" key="3">
    <source>
        <dbReference type="EnsemblFungi" id="EJT72526"/>
    </source>
</evidence>
<evidence type="ECO:0000256" key="1">
    <source>
        <dbReference type="SAM" id="SignalP"/>
    </source>
</evidence>
<sequence>MQFSKILAALTLNAAAVTAALSLTPDHETGLALTEACAALSAPLTAPEARDEGSALQKRRCAWRSCDDCYARLGSCVNCSKSGWDCAGCIAHCERTCC</sequence>
<reference evidence="2" key="3">
    <citation type="submission" date="2010-09" db="EMBL/GenBank/DDBJ databases">
        <title>Annotation of Gaeumannomyces graminis var. tritici R3-111a-1.</title>
        <authorList>
            <consortium name="The Broad Institute Genome Sequencing Platform"/>
            <person name="Ma L.-J."/>
            <person name="Dead R."/>
            <person name="Young S.K."/>
            <person name="Zeng Q."/>
            <person name="Gargeya S."/>
            <person name="Fitzgerald M."/>
            <person name="Haas B."/>
            <person name="Abouelleil A."/>
            <person name="Alvarado L."/>
            <person name="Arachchi H.M."/>
            <person name="Berlin A."/>
            <person name="Brown A."/>
            <person name="Chapman S.B."/>
            <person name="Chen Z."/>
            <person name="Dunbar C."/>
            <person name="Freedman E."/>
            <person name="Gearin G."/>
            <person name="Gellesch M."/>
            <person name="Goldberg J."/>
            <person name="Griggs A."/>
            <person name="Gujja S."/>
            <person name="Heiman D."/>
            <person name="Howarth C."/>
            <person name="Larson L."/>
            <person name="Lui A."/>
            <person name="MacDonald P.J.P."/>
            <person name="Mehta T."/>
            <person name="Montmayeur A."/>
            <person name="Murphy C."/>
            <person name="Neiman D."/>
            <person name="Pearson M."/>
            <person name="Priest M."/>
            <person name="Roberts A."/>
            <person name="Saif S."/>
            <person name="Shea T."/>
            <person name="Shenoy N."/>
            <person name="Sisk P."/>
            <person name="Stolte C."/>
            <person name="Sykes S."/>
            <person name="Yandava C."/>
            <person name="Wortman J."/>
            <person name="Nusbaum C."/>
            <person name="Birren B."/>
        </authorList>
    </citation>
    <scope>NUCLEOTIDE SEQUENCE</scope>
    <source>
        <strain evidence="2">R3-111a-1</strain>
    </source>
</reference>
<reference evidence="3" key="4">
    <citation type="journal article" date="2015" name="G3 (Bethesda)">
        <title>Genome sequences of three phytopathogenic species of the Magnaporthaceae family of fungi.</title>
        <authorList>
            <person name="Okagaki L.H."/>
            <person name="Nunes C.C."/>
            <person name="Sailsbery J."/>
            <person name="Clay B."/>
            <person name="Brown D."/>
            <person name="John T."/>
            <person name="Oh Y."/>
            <person name="Young N."/>
            <person name="Fitzgerald M."/>
            <person name="Haas B.J."/>
            <person name="Zeng Q."/>
            <person name="Young S."/>
            <person name="Adiconis X."/>
            <person name="Fan L."/>
            <person name="Levin J.Z."/>
            <person name="Mitchell T.K."/>
            <person name="Okubara P.A."/>
            <person name="Farman M.L."/>
            <person name="Kohn L.M."/>
            <person name="Birren B."/>
            <person name="Ma L.-J."/>
            <person name="Dean R.A."/>
        </authorList>
    </citation>
    <scope>NUCLEOTIDE SEQUENCE</scope>
    <source>
        <strain evidence="3">R3-111a-1</strain>
    </source>
</reference>
<feature type="chain" id="PRO_5015094971" evidence="1">
    <location>
        <begin position="23"/>
        <end position="98"/>
    </location>
</feature>
<dbReference type="OrthoDB" id="10558545at2759"/>
<dbReference type="AlphaFoldDB" id="J3P795"/>
<evidence type="ECO:0000313" key="4">
    <source>
        <dbReference type="Proteomes" id="UP000006039"/>
    </source>
</evidence>
<dbReference type="VEuPathDB" id="FungiDB:GGTG_09391"/>
<dbReference type="Proteomes" id="UP000006039">
    <property type="component" value="Unassembled WGS sequence"/>
</dbReference>